<keyword evidence="5 6" id="KW-0472">Membrane</keyword>
<dbReference type="PANTHER" id="PTHR30086">
    <property type="entry name" value="ARGININE EXPORTER PROTEIN ARGO"/>
    <property type="match status" value="1"/>
</dbReference>
<evidence type="ECO:0000256" key="4">
    <source>
        <dbReference type="ARBA" id="ARBA00022989"/>
    </source>
</evidence>
<dbReference type="RefSeq" id="WP_146288885.1">
    <property type="nucleotide sequence ID" value="NZ_CP042304.1"/>
</dbReference>
<feature type="transmembrane region" description="Helical" evidence="6">
    <location>
        <begin position="184"/>
        <end position="205"/>
    </location>
</feature>
<dbReference type="KEGG" id="dea:FPZ08_04570"/>
<organism evidence="7 8">
    <name type="scientific">Devosia ginsengisoli</name>
    <dbReference type="NCBI Taxonomy" id="400770"/>
    <lineage>
        <taxon>Bacteria</taxon>
        <taxon>Pseudomonadati</taxon>
        <taxon>Pseudomonadota</taxon>
        <taxon>Alphaproteobacteria</taxon>
        <taxon>Hyphomicrobiales</taxon>
        <taxon>Devosiaceae</taxon>
        <taxon>Devosia</taxon>
    </lineage>
</organism>
<dbReference type="Pfam" id="PF01810">
    <property type="entry name" value="LysE"/>
    <property type="match status" value="1"/>
</dbReference>
<dbReference type="GO" id="GO:0005886">
    <property type="term" value="C:plasma membrane"/>
    <property type="evidence" value="ECO:0007669"/>
    <property type="project" value="UniProtKB-SubCell"/>
</dbReference>
<keyword evidence="2" id="KW-1003">Cell membrane</keyword>
<name>A0A5B8LPR7_9HYPH</name>
<dbReference type="PANTHER" id="PTHR30086:SF20">
    <property type="entry name" value="ARGININE EXPORTER PROTEIN ARGO-RELATED"/>
    <property type="match status" value="1"/>
</dbReference>
<reference evidence="7 8" key="1">
    <citation type="submission" date="2019-07" db="EMBL/GenBank/DDBJ databases">
        <title>Full genome sequence of Devosia sp. Gsoil 520.</title>
        <authorList>
            <person name="Im W.-T."/>
        </authorList>
    </citation>
    <scope>NUCLEOTIDE SEQUENCE [LARGE SCALE GENOMIC DNA]</scope>
    <source>
        <strain evidence="7 8">Gsoil 520</strain>
    </source>
</reference>
<evidence type="ECO:0000313" key="8">
    <source>
        <dbReference type="Proteomes" id="UP000315364"/>
    </source>
</evidence>
<feature type="transmembrane region" description="Helical" evidence="6">
    <location>
        <begin position="41"/>
        <end position="65"/>
    </location>
</feature>
<comment type="subcellular location">
    <subcellularLocation>
        <location evidence="1">Cell membrane</location>
        <topology evidence="1">Multi-pass membrane protein</topology>
    </subcellularLocation>
</comment>
<feature type="transmembrane region" description="Helical" evidence="6">
    <location>
        <begin position="146"/>
        <end position="172"/>
    </location>
</feature>
<dbReference type="EMBL" id="CP042304">
    <property type="protein sequence ID" value="QDZ10081.1"/>
    <property type="molecule type" value="Genomic_DNA"/>
</dbReference>
<feature type="transmembrane region" description="Helical" evidence="6">
    <location>
        <begin position="6"/>
        <end position="29"/>
    </location>
</feature>
<evidence type="ECO:0000256" key="5">
    <source>
        <dbReference type="ARBA" id="ARBA00023136"/>
    </source>
</evidence>
<evidence type="ECO:0000256" key="2">
    <source>
        <dbReference type="ARBA" id="ARBA00022475"/>
    </source>
</evidence>
<keyword evidence="3 6" id="KW-0812">Transmembrane</keyword>
<dbReference type="GO" id="GO:0015171">
    <property type="term" value="F:amino acid transmembrane transporter activity"/>
    <property type="evidence" value="ECO:0007669"/>
    <property type="project" value="TreeGrafter"/>
</dbReference>
<dbReference type="AlphaFoldDB" id="A0A5B8LPR7"/>
<keyword evidence="8" id="KW-1185">Reference proteome</keyword>
<dbReference type="Proteomes" id="UP000315364">
    <property type="component" value="Chromosome"/>
</dbReference>
<dbReference type="InterPro" id="IPR001123">
    <property type="entry name" value="LeuE-type"/>
</dbReference>
<sequence length="214" mass="23004">MDYAQALWLYLILLFGIIVVPGMDMFFVLANALTRGRRAGFSAVGGIMVGGAVHTMFGALAVGVLTQLPTMLFQVMILIGAAYMAWIGYTLLRSSITVDSIGSATTRSDWVAFRQGLVTCLLNPKAYLFVLAVFPQFMRPEYGPIWSQALVMGLMTVAMQFLIYGGLVLAAGRGRDALVGHPDVTIWIGRGAGALFVAAALFTAWHGLTQHVGP</sequence>
<feature type="transmembrane region" description="Helical" evidence="6">
    <location>
        <begin position="71"/>
        <end position="92"/>
    </location>
</feature>
<evidence type="ECO:0000256" key="3">
    <source>
        <dbReference type="ARBA" id="ARBA00022692"/>
    </source>
</evidence>
<gene>
    <name evidence="7" type="ORF">FPZ08_04570</name>
</gene>
<feature type="transmembrane region" description="Helical" evidence="6">
    <location>
        <begin position="112"/>
        <end position="134"/>
    </location>
</feature>
<evidence type="ECO:0000313" key="7">
    <source>
        <dbReference type="EMBL" id="QDZ10081.1"/>
    </source>
</evidence>
<evidence type="ECO:0000256" key="6">
    <source>
        <dbReference type="SAM" id="Phobius"/>
    </source>
</evidence>
<evidence type="ECO:0000256" key="1">
    <source>
        <dbReference type="ARBA" id="ARBA00004651"/>
    </source>
</evidence>
<proteinExistence type="predicted"/>
<keyword evidence="4 6" id="KW-1133">Transmembrane helix</keyword>
<dbReference type="OrthoDB" id="9807053at2"/>
<accession>A0A5B8LPR7</accession>
<dbReference type="PIRSF" id="PIRSF006324">
    <property type="entry name" value="LeuE"/>
    <property type="match status" value="1"/>
</dbReference>
<protein>
    <submittedName>
        <fullName evidence="7">LysE family translocator</fullName>
    </submittedName>
</protein>